<dbReference type="Pfam" id="PF04479">
    <property type="entry name" value="RTA1"/>
    <property type="match status" value="1"/>
</dbReference>
<feature type="transmembrane region" description="Helical" evidence="5">
    <location>
        <begin position="34"/>
        <end position="52"/>
    </location>
</feature>
<evidence type="ECO:0000313" key="6">
    <source>
        <dbReference type="EMBL" id="VUC31846.1"/>
    </source>
</evidence>
<feature type="transmembrane region" description="Helical" evidence="5">
    <location>
        <begin position="90"/>
        <end position="112"/>
    </location>
</feature>
<gene>
    <name evidence="6" type="ORF">CLO192961_LOCUS315700</name>
</gene>
<sequence length="301" mass="32728">MRSCPLLSIANCTVETCPLSCAQVEYLPTVAGNATYATAFGLLLIVQLGLGIKYKIWGFMVGMTSGLVIEIVGYVGRIMLHNNPFDFNNFIMYLVPLTIGPAFLAGALYLCLSRIIIVYGQEISRFSPRTYAITFMTSDFVSLVLQGAGGGLAATADTQSGLDTGRAIMLAGVVFQVVSLLIFMGLWLEFALSLRGVSENNRDARFSELRATRKFTWFQYALGAGVVLIFVRSVYRVAELEQGFAGPIANDELSFMILEGPMIILAVFVVTILHPGTAFGGHWSSAAWSVKQSRKNAFLPS</sequence>
<feature type="non-terminal residue" evidence="6">
    <location>
        <position position="301"/>
    </location>
</feature>
<evidence type="ECO:0000256" key="4">
    <source>
        <dbReference type="ARBA" id="ARBA00023136"/>
    </source>
</evidence>
<feature type="transmembrane region" description="Helical" evidence="5">
    <location>
        <begin position="215"/>
        <end position="235"/>
    </location>
</feature>
<dbReference type="EMBL" id="CABFNS010000837">
    <property type="protein sequence ID" value="VUC31846.1"/>
    <property type="molecule type" value="Genomic_DNA"/>
</dbReference>
<keyword evidence="3 5" id="KW-1133">Transmembrane helix</keyword>
<evidence type="ECO:0000256" key="5">
    <source>
        <dbReference type="SAM" id="Phobius"/>
    </source>
</evidence>
<feature type="transmembrane region" description="Helical" evidence="5">
    <location>
        <begin position="168"/>
        <end position="194"/>
    </location>
</feature>
<dbReference type="InterPro" id="IPR007568">
    <property type="entry name" value="RTA1"/>
</dbReference>
<dbReference type="Proteomes" id="UP000766486">
    <property type="component" value="Unassembled WGS sequence"/>
</dbReference>
<evidence type="ECO:0000256" key="1">
    <source>
        <dbReference type="ARBA" id="ARBA00004141"/>
    </source>
</evidence>
<feature type="transmembrane region" description="Helical" evidence="5">
    <location>
        <begin position="133"/>
        <end position="156"/>
    </location>
</feature>
<name>A0ABY6UNN8_BIOOC</name>
<feature type="transmembrane region" description="Helical" evidence="5">
    <location>
        <begin position="59"/>
        <end position="78"/>
    </location>
</feature>
<protein>
    <recommendedName>
        <fullName evidence="8">RTA1 domain protein</fullName>
    </recommendedName>
</protein>
<evidence type="ECO:0000256" key="3">
    <source>
        <dbReference type="ARBA" id="ARBA00022989"/>
    </source>
</evidence>
<keyword evidence="7" id="KW-1185">Reference proteome</keyword>
<comment type="subcellular location">
    <subcellularLocation>
        <location evidence="1">Membrane</location>
        <topology evidence="1">Multi-pass membrane protein</topology>
    </subcellularLocation>
</comment>
<proteinExistence type="predicted"/>
<comment type="caution">
    <text evidence="6">The sequence shown here is derived from an EMBL/GenBank/DDBJ whole genome shotgun (WGS) entry which is preliminary data.</text>
</comment>
<accession>A0ABY6UNN8</accession>
<keyword evidence="4 5" id="KW-0472">Membrane</keyword>
<organism evidence="6 7">
    <name type="scientific">Bionectria ochroleuca</name>
    <name type="common">Gliocladium roseum</name>
    <dbReference type="NCBI Taxonomy" id="29856"/>
    <lineage>
        <taxon>Eukaryota</taxon>
        <taxon>Fungi</taxon>
        <taxon>Dikarya</taxon>
        <taxon>Ascomycota</taxon>
        <taxon>Pezizomycotina</taxon>
        <taxon>Sordariomycetes</taxon>
        <taxon>Hypocreomycetidae</taxon>
        <taxon>Hypocreales</taxon>
        <taxon>Bionectriaceae</taxon>
        <taxon>Clonostachys</taxon>
    </lineage>
</organism>
<keyword evidence="2 5" id="KW-0812">Transmembrane</keyword>
<dbReference type="PANTHER" id="PTHR31465">
    <property type="entry name" value="PROTEIN RTA1-RELATED"/>
    <property type="match status" value="1"/>
</dbReference>
<evidence type="ECO:0008006" key="8">
    <source>
        <dbReference type="Google" id="ProtNLM"/>
    </source>
</evidence>
<evidence type="ECO:0000256" key="2">
    <source>
        <dbReference type="ARBA" id="ARBA00022692"/>
    </source>
</evidence>
<reference evidence="6 7" key="1">
    <citation type="submission" date="2019-06" db="EMBL/GenBank/DDBJ databases">
        <authorList>
            <person name="Broberg M."/>
        </authorList>
    </citation>
    <scope>NUCLEOTIDE SEQUENCE [LARGE SCALE GENOMIC DNA]</scope>
</reference>
<dbReference type="PANTHER" id="PTHR31465:SF9">
    <property type="entry name" value="SPHINGOID LONG-CHAIN BASE TRANSPORTER RSB1"/>
    <property type="match status" value="1"/>
</dbReference>
<evidence type="ECO:0000313" key="7">
    <source>
        <dbReference type="Proteomes" id="UP000766486"/>
    </source>
</evidence>